<comment type="caution">
    <text evidence="1">The sequence shown here is derived from an EMBL/GenBank/DDBJ whole genome shotgun (WGS) entry which is preliminary data.</text>
</comment>
<dbReference type="InterPro" id="IPR037203">
    <property type="entry name" value="T3SS_needle-like_sf"/>
</dbReference>
<evidence type="ECO:0000313" key="2">
    <source>
        <dbReference type="Proteomes" id="UP000732399"/>
    </source>
</evidence>
<dbReference type="RefSeq" id="WP_168134025.1">
    <property type="nucleotide sequence ID" value="NZ_JAAVJH010000004.1"/>
</dbReference>
<dbReference type="Proteomes" id="UP000732399">
    <property type="component" value="Unassembled WGS sequence"/>
</dbReference>
<evidence type="ECO:0000313" key="1">
    <source>
        <dbReference type="EMBL" id="NJR78476.1"/>
    </source>
</evidence>
<name>A0ABX1CNT7_9SPHN</name>
<reference evidence="1 2" key="1">
    <citation type="submission" date="2020-03" db="EMBL/GenBank/DDBJ databases">
        <authorList>
            <person name="Wang L."/>
            <person name="He N."/>
            <person name="Li Y."/>
            <person name="Fang Y."/>
            <person name="Zhang F."/>
        </authorList>
    </citation>
    <scope>NUCLEOTIDE SEQUENCE [LARGE SCALE GENOMIC DNA]</scope>
    <source>
        <strain evidence="1 2">36D10-4-7</strain>
    </source>
</reference>
<sequence>MDIGSLGGISRIAQLTPLGGIMSLASRNLVSALGQNLIQQLGSAIGLPQPLIDAAQGQFAFASGDVFGGISNLSEAADGFAQAAGGSFTDRADFSRDIQDNLQRMASDIAGGPEAREARAGGRGGSWLMAMARALGEKADMLADQMQGLADRMSSDKSDPSASLEFSAKSQEFGLFMNAASNALKTAGESLTTAARKGG</sequence>
<gene>
    <name evidence="1" type="ORF">HBH26_07755</name>
</gene>
<accession>A0ABX1CNT7</accession>
<dbReference type="EMBL" id="JAAVJH010000004">
    <property type="protein sequence ID" value="NJR78476.1"/>
    <property type="molecule type" value="Genomic_DNA"/>
</dbReference>
<organism evidence="1 2">
    <name type="scientific">Sphingomonas corticis</name>
    <dbReference type="NCBI Taxonomy" id="2722791"/>
    <lineage>
        <taxon>Bacteria</taxon>
        <taxon>Pseudomonadati</taxon>
        <taxon>Pseudomonadota</taxon>
        <taxon>Alphaproteobacteria</taxon>
        <taxon>Sphingomonadales</taxon>
        <taxon>Sphingomonadaceae</taxon>
        <taxon>Sphingomonas</taxon>
    </lineage>
</organism>
<dbReference type="Gene3D" id="1.20.58.90">
    <property type="match status" value="1"/>
</dbReference>
<protein>
    <submittedName>
        <fullName evidence="1">Uncharacterized protein</fullName>
    </submittedName>
</protein>
<dbReference type="SUPFAM" id="SSF140129">
    <property type="entry name" value="MxiH-like"/>
    <property type="match status" value="1"/>
</dbReference>
<keyword evidence="2" id="KW-1185">Reference proteome</keyword>
<proteinExistence type="predicted"/>